<dbReference type="InterPro" id="IPR049326">
    <property type="entry name" value="Rhodopsin_dom_fungi"/>
</dbReference>
<dbReference type="Proteomes" id="UP000008383">
    <property type="component" value="Unassembled WGS sequence"/>
</dbReference>
<dbReference type="OrthoDB" id="4167798at2759"/>
<feature type="region of interest" description="Disordered" evidence="6">
    <location>
        <begin position="291"/>
        <end position="319"/>
    </location>
</feature>
<feature type="transmembrane region" description="Helical" evidence="7">
    <location>
        <begin position="46"/>
        <end position="69"/>
    </location>
</feature>
<evidence type="ECO:0000256" key="7">
    <source>
        <dbReference type="SAM" id="Phobius"/>
    </source>
</evidence>
<proteinExistence type="inferred from homology"/>
<comment type="subcellular location">
    <subcellularLocation>
        <location evidence="1">Membrane</location>
        <topology evidence="1">Multi-pass membrane protein</topology>
    </subcellularLocation>
</comment>
<feature type="transmembrane region" description="Helical" evidence="7">
    <location>
        <begin position="125"/>
        <end position="145"/>
    </location>
</feature>
<dbReference type="PANTHER" id="PTHR33048:SF146">
    <property type="entry name" value="INTEGRAL MEMBRANE PROTEIN"/>
    <property type="match status" value="1"/>
</dbReference>
<gene>
    <name evidence="9" type="ORF">TRV_06690</name>
</gene>
<dbReference type="EMBL" id="ACYE01000382">
    <property type="protein sequence ID" value="EFE38641.1"/>
    <property type="molecule type" value="Genomic_DNA"/>
</dbReference>
<protein>
    <submittedName>
        <fullName evidence="9">Integral membrane protein</fullName>
    </submittedName>
</protein>
<accession>D4DHN4</accession>
<evidence type="ECO:0000313" key="10">
    <source>
        <dbReference type="Proteomes" id="UP000008383"/>
    </source>
</evidence>
<keyword evidence="2 7" id="KW-0812">Transmembrane</keyword>
<feature type="domain" description="Rhodopsin" evidence="8">
    <location>
        <begin position="31"/>
        <end position="291"/>
    </location>
</feature>
<evidence type="ECO:0000256" key="4">
    <source>
        <dbReference type="ARBA" id="ARBA00023136"/>
    </source>
</evidence>
<dbReference type="GO" id="GO:0016020">
    <property type="term" value="C:membrane"/>
    <property type="evidence" value="ECO:0007669"/>
    <property type="project" value="UniProtKB-SubCell"/>
</dbReference>
<dbReference type="KEGG" id="tve:TRV_06690"/>
<feature type="transmembrane region" description="Helical" evidence="7">
    <location>
        <begin position="226"/>
        <end position="247"/>
    </location>
</feature>
<feature type="transmembrane region" description="Helical" evidence="7">
    <location>
        <begin position="267"/>
        <end position="287"/>
    </location>
</feature>
<evidence type="ECO:0000256" key="6">
    <source>
        <dbReference type="SAM" id="MobiDB-lite"/>
    </source>
</evidence>
<dbReference type="PANTHER" id="PTHR33048">
    <property type="entry name" value="PTH11-LIKE INTEGRAL MEMBRANE PROTEIN (AFU_ORTHOLOGUE AFUA_5G11245)"/>
    <property type="match status" value="1"/>
</dbReference>
<name>D4DHN4_TRIVH</name>
<feature type="transmembrane region" description="Helical" evidence="7">
    <location>
        <begin position="89"/>
        <end position="113"/>
    </location>
</feature>
<keyword evidence="10" id="KW-1185">Reference proteome</keyword>
<evidence type="ECO:0000256" key="1">
    <source>
        <dbReference type="ARBA" id="ARBA00004141"/>
    </source>
</evidence>
<keyword evidence="4 7" id="KW-0472">Membrane</keyword>
<feature type="transmembrane region" description="Helical" evidence="7">
    <location>
        <begin position="192"/>
        <end position="214"/>
    </location>
</feature>
<evidence type="ECO:0000313" key="9">
    <source>
        <dbReference type="EMBL" id="EFE38641.1"/>
    </source>
</evidence>
<evidence type="ECO:0000256" key="5">
    <source>
        <dbReference type="ARBA" id="ARBA00038359"/>
    </source>
</evidence>
<feature type="transmembrane region" description="Helical" evidence="7">
    <location>
        <begin position="12"/>
        <end position="34"/>
    </location>
</feature>
<evidence type="ECO:0000256" key="2">
    <source>
        <dbReference type="ARBA" id="ARBA00022692"/>
    </source>
</evidence>
<dbReference type="RefSeq" id="XP_003019286.1">
    <property type="nucleotide sequence ID" value="XM_003019240.1"/>
</dbReference>
<evidence type="ECO:0000256" key="3">
    <source>
        <dbReference type="ARBA" id="ARBA00022989"/>
    </source>
</evidence>
<reference evidence="10" key="1">
    <citation type="journal article" date="2011" name="Genome Biol.">
        <title>Comparative and functional genomics provide insights into the pathogenicity of dermatophytic fungi.</title>
        <authorList>
            <person name="Burmester A."/>
            <person name="Shelest E."/>
            <person name="Gloeckner G."/>
            <person name="Heddergott C."/>
            <person name="Schindler S."/>
            <person name="Staib P."/>
            <person name="Heidel A."/>
            <person name="Felder M."/>
            <person name="Petzold A."/>
            <person name="Szafranski K."/>
            <person name="Feuermann M."/>
            <person name="Pedruzzi I."/>
            <person name="Priebe S."/>
            <person name="Groth M."/>
            <person name="Winkler R."/>
            <person name="Li W."/>
            <person name="Kniemeyer O."/>
            <person name="Schroeckh V."/>
            <person name="Hertweck C."/>
            <person name="Hube B."/>
            <person name="White T.C."/>
            <person name="Platzer M."/>
            <person name="Guthke R."/>
            <person name="Heitman J."/>
            <person name="Woestemeyer J."/>
            <person name="Zipfel P.F."/>
            <person name="Monod M."/>
            <person name="Brakhage A.A."/>
        </authorList>
    </citation>
    <scope>NUCLEOTIDE SEQUENCE [LARGE SCALE GENOMIC DNA]</scope>
    <source>
        <strain evidence="10">HKI 0517</strain>
    </source>
</reference>
<dbReference type="GeneID" id="9577527"/>
<evidence type="ECO:0000259" key="8">
    <source>
        <dbReference type="Pfam" id="PF20684"/>
    </source>
</evidence>
<dbReference type="HOGENOM" id="CLU_028200_3_7_1"/>
<feature type="compositionally biased region" description="Polar residues" evidence="6">
    <location>
        <begin position="305"/>
        <end position="319"/>
    </location>
</feature>
<keyword evidence="3 7" id="KW-1133">Transmembrane helix</keyword>
<comment type="caution">
    <text evidence="9">The sequence shown here is derived from an EMBL/GenBank/DDBJ whole genome shotgun (WGS) entry which is preliminary data.</text>
</comment>
<dbReference type="InterPro" id="IPR052337">
    <property type="entry name" value="SAT4-like"/>
</dbReference>
<comment type="similarity">
    <text evidence="5">Belongs to the SAT4 family.</text>
</comment>
<organism evidence="9 10">
    <name type="scientific">Trichophyton verrucosum (strain HKI 0517)</name>
    <dbReference type="NCBI Taxonomy" id="663202"/>
    <lineage>
        <taxon>Eukaryota</taxon>
        <taxon>Fungi</taxon>
        <taxon>Dikarya</taxon>
        <taxon>Ascomycota</taxon>
        <taxon>Pezizomycotina</taxon>
        <taxon>Eurotiomycetes</taxon>
        <taxon>Eurotiomycetidae</taxon>
        <taxon>Onygenales</taxon>
        <taxon>Arthrodermataceae</taxon>
        <taxon>Trichophyton</taxon>
    </lineage>
</organism>
<dbReference type="Pfam" id="PF20684">
    <property type="entry name" value="Fung_rhodopsin"/>
    <property type="match status" value="1"/>
</dbReference>
<sequence length="394" mass="43908">MAMSGPDYLGTTVLVVAWVFAGLASIVVGTRYYVRWRIIGKFTIDDALIFVGYAFGIGNSVFLTISTHWGLGTHMAKLSEEGIMHSVKWVYLCEFFSIMSPGIGRIAYASLLLGLLPPIKWRSRMLWSLIWIQFIVDIATVIISFSQCRPISKFWNNSIPGSCWPPKVQQNTGYFQGGEYIFDILLYSTDTYSTAAVCSAVDLALAAFPASMFWSLNMEWRKKVSLSCLMGLGVFPDTSAMIASIIKTVQLRAITAKADITYAMAQLAIWWTLEAYLVIIATSIPTLRPIMTPNRGGTRPRGSSIKRSTMIHSHQSSYGHSRQFERIEDSQLLESGSRTSIPYAGDAYIMEEGRSLDRNNLERLEGIEKTTTIGVTYADATKSDPQLRLGADFR</sequence>
<dbReference type="AlphaFoldDB" id="D4DHN4"/>